<evidence type="ECO:0000259" key="14">
    <source>
        <dbReference type="PROSITE" id="PS50089"/>
    </source>
</evidence>
<feature type="region of interest" description="Disordered" evidence="13">
    <location>
        <begin position="82"/>
        <end position="109"/>
    </location>
</feature>
<dbReference type="InterPro" id="IPR000571">
    <property type="entry name" value="Znf_CCCH"/>
</dbReference>
<keyword evidence="18" id="KW-1185">Reference proteome</keyword>
<organism evidence="17 18">
    <name type="scientific">Lipomyces starkeyi NRRL Y-11557</name>
    <dbReference type="NCBI Taxonomy" id="675824"/>
    <lineage>
        <taxon>Eukaryota</taxon>
        <taxon>Fungi</taxon>
        <taxon>Dikarya</taxon>
        <taxon>Ascomycota</taxon>
        <taxon>Saccharomycotina</taxon>
        <taxon>Lipomycetes</taxon>
        <taxon>Lipomycetales</taxon>
        <taxon>Lipomycetaceae</taxon>
        <taxon>Lipomyces</taxon>
    </lineage>
</organism>
<dbReference type="InterPro" id="IPR039515">
    <property type="entry name" value="NOT4_mRING-HC-C4C4"/>
</dbReference>
<evidence type="ECO:0000256" key="5">
    <source>
        <dbReference type="ARBA" id="ARBA00022833"/>
    </source>
</evidence>
<feature type="region of interest" description="Disordered" evidence="13">
    <location>
        <begin position="249"/>
        <end position="371"/>
    </location>
</feature>
<keyword evidence="6 11" id="KW-0694">RNA-binding</keyword>
<dbReference type="AlphaFoldDB" id="A0A1E3PWF3"/>
<evidence type="ECO:0000313" key="18">
    <source>
        <dbReference type="Proteomes" id="UP000094385"/>
    </source>
</evidence>
<dbReference type="InterPro" id="IPR039780">
    <property type="entry name" value="Mot2"/>
</dbReference>
<evidence type="ECO:0000256" key="11">
    <source>
        <dbReference type="PROSITE-ProRule" id="PRU00176"/>
    </source>
</evidence>
<keyword evidence="4 12" id="KW-0863">Zinc-finger</keyword>
<dbReference type="InterPro" id="IPR012677">
    <property type="entry name" value="Nucleotide-bd_a/b_plait_sf"/>
</dbReference>
<dbReference type="FunFam" id="3.30.40.10:FF:000006">
    <property type="entry name" value="CCR4-NOT transcription complex subunit 4"/>
    <property type="match status" value="1"/>
</dbReference>
<keyword evidence="10" id="KW-0539">Nucleus</keyword>
<dbReference type="GO" id="GO:0003723">
    <property type="term" value="F:RNA binding"/>
    <property type="evidence" value="ECO:0007669"/>
    <property type="project" value="UniProtKB-UniRule"/>
</dbReference>
<dbReference type="InterPro" id="IPR003954">
    <property type="entry name" value="RRM_euk-type"/>
</dbReference>
<keyword evidence="3 12" id="KW-0479">Metal-binding</keyword>
<dbReference type="GO" id="GO:0000956">
    <property type="term" value="P:nuclear-transcribed mRNA catabolic process"/>
    <property type="evidence" value="ECO:0007669"/>
    <property type="project" value="UniProtKB-ARBA"/>
</dbReference>
<feature type="zinc finger region" description="C3H1-type" evidence="12">
    <location>
        <begin position="205"/>
        <end position="232"/>
    </location>
</feature>
<dbReference type="GO" id="GO:0008270">
    <property type="term" value="F:zinc ion binding"/>
    <property type="evidence" value="ECO:0007669"/>
    <property type="project" value="UniProtKB-KW"/>
</dbReference>
<sequence>MSRLAQDSFISDDEEEVCPLCVEEFDISDKGFKPCPCGYQVCQFCYNNIRQNPQLNGRCPGCRRPYDDESVEYKVVTAEEWRQDHQKQTRREKEKKQKERERKEIEQASRKHLSGMRVIQKNLVYVVGLNPHIPHEELHNTLRGDQFFGQYGKIQKIVVNRRNNGGAGNGGIGVYVTYLKKEDAAKCIAAVDGSMNDGKILRAAYGTTKYCSSYLRNQPCPNPNCMFLHEPGEEADSYTRQDLSTIQHAARQGDMKPGLPRAPTTAKSAVVPKSNEESHSDLPEPSALPPTASWANKASPPVQNSKLSRPTTVTGSPLRPAALINQSTAPHLQSESQSQFLTKSVQSQQPPAPQEQRPSAANAAPQSKGEKIVIPNPTLSLFENAIKMLSNSSSIKFSFSAQILAKEDMASVQSMPPLFAFVSDKSQNGRMADKQSEAKQDGRRTDSHARQGSRYNFSEKLNNSEHLLEQQQMMQGGSVLGIRSGSTPPPGLFGNGQVRDGQDLISQLVSGGRLKVSLPIVEASVGDESLRAPQAQQAQTQGSSPIPSQPEWALRKLSDESFPPLSEVYSNTNQNPGPARREKPTSPSSVISNPFAFAAAVGTVVDDAIGPNEHPGLGSPSGSYAFPVGGASAARPSQAMLSRGRSLERRPSSESANSPRVHSAGIHVSLAPSIQTQHPPSTSETTIASSTGPITLSPENSKSSMSLKHESLLTAKTEVDRSEATDFADKSVINLKTSETYRQQEAMSRLATAPLLQIPLNESPPQVPSQSASPVPSAASQEAVNGQKKEKKAKKAKKGTAVSAAAATGGASDSVDDTRSQSETDSAVVSSISQQEKPVLDPLGLTKIAVKELEGSNNLTFFKQAITGSVSSPHFTFSQLEYEQAEKNLVDEITNEMLGGKKLEQLEKEWYASKKDCETLEKKLLKLIKRNRKLVFEV</sequence>
<evidence type="ECO:0000256" key="8">
    <source>
        <dbReference type="ARBA" id="ARBA00023054"/>
    </source>
</evidence>
<keyword evidence="7" id="KW-0805">Transcription regulation</keyword>
<dbReference type="SUPFAM" id="SSF57850">
    <property type="entry name" value="RING/U-box"/>
    <property type="match status" value="1"/>
</dbReference>
<dbReference type="FunFam" id="3.30.70.330:FF:000257">
    <property type="entry name" value="CCR4-NOT core complex subunit Not4"/>
    <property type="match status" value="1"/>
</dbReference>
<dbReference type="GO" id="GO:0030015">
    <property type="term" value="C:CCR4-NOT core complex"/>
    <property type="evidence" value="ECO:0007669"/>
    <property type="project" value="UniProtKB-ARBA"/>
</dbReference>
<comment type="subcellular location">
    <subcellularLocation>
        <location evidence="1">Nucleus</location>
    </subcellularLocation>
</comment>
<reference evidence="17 18" key="1">
    <citation type="journal article" date="2016" name="Proc. Natl. Acad. Sci. U.S.A.">
        <title>Comparative genomics of biotechnologically important yeasts.</title>
        <authorList>
            <person name="Riley R."/>
            <person name="Haridas S."/>
            <person name="Wolfe K.H."/>
            <person name="Lopes M.R."/>
            <person name="Hittinger C.T."/>
            <person name="Goeker M."/>
            <person name="Salamov A.A."/>
            <person name="Wisecaver J.H."/>
            <person name="Long T.M."/>
            <person name="Calvey C.H."/>
            <person name="Aerts A.L."/>
            <person name="Barry K.W."/>
            <person name="Choi C."/>
            <person name="Clum A."/>
            <person name="Coughlan A.Y."/>
            <person name="Deshpande S."/>
            <person name="Douglass A.P."/>
            <person name="Hanson S.J."/>
            <person name="Klenk H.-P."/>
            <person name="LaButti K.M."/>
            <person name="Lapidus A."/>
            <person name="Lindquist E.A."/>
            <person name="Lipzen A.M."/>
            <person name="Meier-Kolthoff J.P."/>
            <person name="Ohm R.A."/>
            <person name="Otillar R.P."/>
            <person name="Pangilinan J.L."/>
            <person name="Peng Y."/>
            <person name="Rokas A."/>
            <person name="Rosa C.A."/>
            <person name="Scheuner C."/>
            <person name="Sibirny A.A."/>
            <person name="Slot J.C."/>
            <person name="Stielow J.B."/>
            <person name="Sun H."/>
            <person name="Kurtzman C.P."/>
            <person name="Blackwell M."/>
            <person name="Grigoriev I.V."/>
            <person name="Jeffries T.W."/>
        </authorList>
    </citation>
    <scope>NUCLEOTIDE SEQUENCE [LARGE SCALE GENOMIC DNA]</scope>
    <source>
        <strain evidence="17 18">NRRL Y-11557</strain>
    </source>
</reference>
<dbReference type="OrthoDB" id="1923159at2759"/>
<feature type="region of interest" description="Disordered" evidence="13">
    <location>
        <begin position="530"/>
        <end position="550"/>
    </location>
</feature>
<dbReference type="Proteomes" id="UP000094385">
    <property type="component" value="Unassembled WGS sequence"/>
</dbReference>
<feature type="region of interest" description="Disordered" evidence="13">
    <location>
        <begin position="563"/>
        <end position="591"/>
    </location>
</feature>
<feature type="region of interest" description="Disordered" evidence="13">
    <location>
        <begin position="479"/>
        <end position="499"/>
    </location>
</feature>
<feature type="compositionally biased region" description="Polar residues" evidence="13">
    <location>
        <begin position="672"/>
        <end position="706"/>
    </location>
</feature>
<dbReference type="PANTHER" id="PTHR12603">
    <property type="entry name" value="CCR4-NOT TRANSCRIPTION COMPLEX RELATED"/>
    <property type="match status" value="1"/>
</dbReference>
<evidence type="ECO:0000259" key="16">
    <source>
        <dbReference type="PROSITE" id="PS50103"/>
    </source>
</evidence>
<evidence type="ECO:0000313" key="17">
    <source>
        <dbReference type="EMBL" id="ODQ69252.1"/>
    </source>
</evidence>
<dbReference type="GO" id="GO:0005634">
    <property type="term" value="C:nucleus"/>
    <property type="evidence" value="ECO:0007669"/>
    <property type="project" value="UniProtKB-SubCell"/>
</dbReference>
<gene>
    <name evidence="17" type="ORF">LIPSTDRAFT_76026</name>
</gene>
<feature type="domain" description="C3H1-type" evidence="16">
    <location>
        <begin position="205"/>
        <end position="232"/>
    </location>
</feature>
<evidence type="ECO:0000256" key="2">
    <source>
        <dbReference type="ARBA" id="ARBA00022491"/>
    </source>
</evidence>
<dbReference type="InterPro" id="IPR013083">
    <property type="entry name" value="Znf_RING/FYVE/PHD"/>
</dbReference>
<evidence type="ECO:0000256" key="13">
    <source>
        <dbReference type="SAM" id="MobiDB-lite"/>
    </source>
</evidence>
<proteinExistence type="predicted"/>
<dbReference type="PROSITE" id="PS50089">
    <property type="entry name" value="ZF_RING_2"/>
    <property type="match status" value="1"/>
</dbReference>
<dbReference type="InterPro" id="IPR001841">
    <property type="entry name" value="Znf_RING"/>
</dbReference>
<feature type="compositionally biased region" description="Polar residues" evidence="13">
    <location>
        <begin position="324"/>
        <end position="349"/>
    </location>
</feature>
<name>A0A1E3PWF3_LIPST</name>
<dbReference type="SMART" id="SM00361">
    <property type="entry name" value="RRM_1"/>
    <property type="match status" value="1"/>
</dbReference>
<evidence type="ECO:0000259" key="15">
    <source>
        <dbReference type="PROSITE" id="PS50102"/>
    </source>
</evidence>
<dbReference type="GO" id="GO:0016567">
    <property type="term" value="P:protein ubiquitination"/>
    <property type="evidence" value="ECO:0007669"/>
    <property type="project" value="TreeGrafter"/>
</dbReference>
<feature type="compositionally biased region" description="Basic residues" evidence="13">
    <location>
        <begin position="789"/>
        <end position="798"/>
    </location>
</feature>
<feature type="compositionally biased region" description="Polar residues" evidence="13">
    <location>
        <begin position="534"/>
        <end position="546"/>
    </location>
</feature>
<dbReference type="Pfam" id="PF14570">
    <property type="entry name" value="zf-RING_4"/>
    <property type="match status" value="1"/>
</dbReference>
<evidence type="ECO:0000256" key="1">
    <source>
        <dbReference type="ARBA" id="ARBA00004123"/>
    </source>
</evidence>
<evidence type="ECO:0000256" key="6">
    <source>
        <dbReference type="ARBA" id="ARBA00022884"/>
    </source>
</evidence>
<feature type="compositionally biased region" description="Polar residues" evidence="13">
    <location>
        <begin position="293"/>
        <end position="315"/>
    </location>
</feature>
<dbReference type="Gene3D" id="3.30.70.330">
    <property type="match status" value="1"/>
</dbReference>
<dbReference type="GO" id="GO:0061630">
    <property type="term" value="F:ubiquitin protein ligase activity"/>
    <property type="evidence" value="ECO:0007669"/>
    <property type="project" value="UniProtKB-ARBA"/>
</dbReference>
<accession>A0A1E3PWF3</accession>
<dbReference type="InterPro" id="IPR000504">
    <property type="entry name" value="RRM_dom"/>
</dbReference>
<dbReference type="CDD" id="cd16618">
    <property type="entry name" value="mRING-HC-C4C4_CNOT4"/>
    <property type="match status" value="1"/>
</dbReference>
<evidence type="ECO:0000256" key="4">
    <source>
        <dbReference type="ARBA" id="ARBA00022771"/>
    </source>
</evidence>
<dbReference type="InterPro" id="IPR035979">
    <property type="entry name" value="RBD_domain_sf"/>
</dbReference>
<evidence type="ECO:0000256" key="3">
    <source>
        <dbReference type="ARBA" id="ARBA00022723"/>
    </source>
</evidence>
<dbReference type="InterPro" id="IPR034261">
    <property type="entry name" value="CNOT4_RRM"/>
</dbReference>
<feature type="compositionally biased region" description="Basic and acidic residues" evidence="13">
    <location>
        <begin position="431"/>
        <end position="449"/>
    </location>
</feature>
<feature type="compositionally biased region" description="Low complexity" evidence="13">
    <location>
        <begin position="768"/>
        <end position="784"/>
    </location>
</feature>
<dbReference type="GO" id="GO:0010557">
    <property type="term" value="P:positive regulation of macromolecule biosynthetic process"/>
    <property type="evidence" value="ECO:0007669"/>
    <property type="project" value="UniProtKB-ARBA"/>
</dbReference>
<feature type="domain" description="RRM" evidence="15">
    <location>
        <begin position="122"/>
        <end position="208"/>
    </location>
</feature>
<feature type="domain" description="RING-type" evidence="14">
    <location>
        <begin position="18"/>
        <end position="63"/>
    </location>
</feature>
<dbReference type="GO" id="GO:0051254">
    <property type="term" value="P:positive regulation of RNA metabolic process"/>
    <property type="evidence" value="ECO:0007669"/>
    <property type="project" value="UniProtKB-ARBA"/>
</dbReference>
<keyword evidence="8" id="KW-0175">Coiled coil</keyword>
<dbReference type="PANTHER" id="PTHR12603:SF0">
    <property type="entry name" value="CCR4-NOT TRANSCRIPTION COMPLEX SUBUNIT 4"/>
    <property type="match status" value="1"/>
</dbReference>
<dbReference type="STRING" id="675824.A0A1E3PWF3"/>
<keyword evidence="9" id="KW-0804">Transcription</keyword>
<protein>
    <recommendedName>
        <fullName evidence="19">RING-type domain-containing protein</fullName>
    </recommendedName>
</protein>
<feature type="region of interest" description="Disordered" evidence="13">
    <location>
        <begin position="423"/>
        <end position="459"/>
    </location>
</feature>
<feature type="compositionally biased region" description="Low complexity" evidence="13">
    <location>
        <begin position="799"/>
        <end position="813"/>
    </location>
</feature>
<evidence type="ECO:0000256" key="12">
    <source>
        <dbReference type="PROSITE-ProRule" id="PRU00723"/>
    </source>
</evidence>
<keyword evidence="2" id="KW-0678">Repressor</keyword>
<dbReference type="Pfam" id="PF00076">
    <property type="entry name" value="RRM_1"/>
    <property type="match status" value="1"/>
</dbReference>
<dbReference type="PROSITE" id="PS50102">
    <property type="entry name" value="RRM"/>
    <property type="match status" value="1"/>
</dbReference>
<dbReference type="SUPFAM" id="SSF54928">
    <property type="entry name" value="RNA-binding domain, RBD"/>
    <property type="match status" value="1"/>
</dbReference>
<feature type="region of interest" description="Disordered" evidence="13">
    <location>
        <begin position="628"/>
        <end position="707"/>
    </location>
</feature>
<evidence type="ECO:0008006" key="19">
    <source>
        <dbReference type="Google" id="ProtNLM"/>
    </source>
</evidence>
<evidence type="ECO:0000256" key="9">
    <source>
        <dbReference type="ARBA" id="ARBA00023163"/>
    </source>
</evidence>
<feature type="compositionally biased region" description="Polar residues" evidence="13">
    <location>
        <begin position="823"/>
        <end position="833"/>
    </location>
</feature>
<evidence type="ECO:0000256" key="10">
    <source>
        <dbReference type="ARBA" id="ARBA00023242"/>
    </source>
</evidence>
<dbReference type="PROSITE" id="PS50103">
    <property type="entry name" value="ZF_C3H1"/>
    <property type="match status" value="1"/>
</dbReference>
<feature type="region of interest" description="Disordered" evidence="13">
    <location>
        <begin position="759"/>
        <end position="833"/>
    </location>
</feature>
<keyword evidence="5 12" id="KW-0862">Zinc</keyword>
<dbReference type="Gene3D" id="3.30.40.10">
    <property type="entry name" value="Zinc/RING finger domain, C3HC4 (zinc finger)"/>
    <property type="match status" value="1"/>
</dbReference>
<dbReference type="CDD" id="cd12438">
    <property type="entry name" value="RRM_CNOT4"/>
    <property type="match status" value="1"/>
</dbReference>
<dbReference type="EMBL" id="KV454304">
    <property type="protein sequence ID" value="ODQ69252.1"/>
    <property type="molecule type" value="Genomic_DNA"/>
</dbReference>
<evidence type="ECO:0000256" key="7">
    <source>
        <dbReference type="ARBA" id="ARBA00023015"/>
    </source>
</evidence>